<dbReference type="RefSeq" id="XP_040480867.1">
    <property type="nucleotide sequence ID" value="XM_040624933.1"/>
</dbReference>
<feature type="region of interest" description="Disordered" evidence="3">
    <location>
        <begin position="250"/>
        <end position="375"/>
    </location>
</feature>
<keyword evidence="2" id="KW-0175">Coiled coil</keyword>
<evidence type="ECO:0000313" key="4">
    <source>
        <dbReference type="Proteomes" id="UP000261680"/>
    </source>
</evidence>
<sequence length="521" mass="56610">MRQRKKAEGEAGKLRWCSGGPGPETPEKSRWEVSPELSGQAQPYRQQRLGRYLQGGKDVCLICKVPCCTVLLSKHTDADIQALFMGIDGLCKKYSRETCQISEFQEKHRKRLLAFYREKIAKLEESLQKSALRMEQLQSMRLSQQTAFSAVKTPVSTPSAKPGGHLLLPPDSSGSDRVESMQVDHTPSPMRKPEVAVGPARLSLISPPQHGRMGSLHRMWSSWPTVSSPVEASHCLALLHFWQHLPPWPSAPRPDAPSQQRVTGSQDPTAAGPLQGAVPGSGAPGPGPSGKTGLAQPQGLPDAGPQAAHQHLSTAAETAFRQVPGTRGPSARPAEAPQSGGQPCPPGPPPASLGPSLSLPPGRAPTLGKPGRNKQVHLNRSRLLAAWRHHDALRRRPSPWLRDRVSQLPHPARVVPVAAPAWSPPRTRQACQGSEDPHQSLQPCPVQLPHLTQHPKPWLKPHWHPDPALGQTRLVPQRRSSPARSMRSLSSATLQLLTDAFSSKRALKAVTLDPWAEGIRA</sequence>
<name>A0A8M1FG28_URSMA</name>
<dbReference type="PANTHER" id="PTHR22663:SF21">
    <property type="entry name" value="E3 SUMO-PROTEIN LIGASE RNF212-RELATED"/>
    <property type="match status" value="1"/>
</dbReference>
<keyword evidence="1" id="KW-0469">Meiosis</keyword>
<feature type="region of interest" description="Disordered" evidence="3">
    <location>
        <begin position="154"/>
        <end position="194"/>
    </location>
</feature>
<dbReference type="GO" id="GO:0000795">
    <property type="term" value="C:synaptonemal complex"/>
    <property type="evidence" value="ECO:0007669"/>
    <property type="project" value="InterPro"/>
</dbReference>
<dbReference type="GO" id="GO:0016925">
    <property type="term" value="P:protein sumoylation"/>
    <property type="evidence" value="ECO:0007669"/>
    <property type="project" value="TreeGrafter"/>
</dbReference>
<dbReference type="Proteomes" id="UP000261680">
    <property type="component" value="Unplaced"/>
</dbReference>
<evidence type="ECO:0000256" key="3">
    <source>
        <dbReference type="SAM" id="MobiDB-lite"/>
    </source>
</evidence>
<feature type="compositionally biased region" description="Pro residues" evidence="3">
    <location>
        <begin position="343"/>
        <end position="352"/>
    </location>
</feature>
<feature type="compositionally biased region" description="Low complexity" evidence="3">
    <location>
        <begin position="353"/>
        <end position="365"/>
    </location>
</feature>
<dbReference type="CTD" id="285498"/>
<accession>A0A8M1FG28</accession>
<keyword evidence="5" id="KW-0436">Ligase</keyword>
<dbReference type="GeneID" id="103676442"/>
<evidence type="ECO:0000313" key="5">
    <source>
        <dbReference type="RefSeq" id="XP_040480867.1"/>
    </source>
</evidence>
<dbReference type="InterPro" id="IPR042123">
    <property type="entry name" value="Zip3/RNF212-like"/>
</dbReference>
<evidence type="ECO:0000256" key="1">
    <source>
        <dbReference type="ARBA" id="ARBA00023254"/>
    </source>
</evidence>
<dbReference type="GO" id="GO:0016874">
    <property type="term" value="F:ligase activity"/>
    <property type="evidence" value="ECO:0007669"/>
    <property type="project" value="UniProtKB-KW"/>
</dbReference>
<dbReference type="PANTHER" id="PTHR22663">
    <property type="entry name" value="RING FINGER PROTEIN NARYA-RELATED"/>
    <property type="match status" value="1"/>
</dbReference>
<reference evidence="5" key="1">
    <citation type="submission" date="2025-08" db="UniProtKB">
        <authorList>
            <consortium name="RefSeq"/>
        </authorList>
    </citation>
    <scope>IDENTIFICATION</scope>
    <source>
        <tissue evidence="5">Whole blood</tissue>
    </source>
</reference>
<feature type="compositionally biased region" description="Basic and acidic residues" evidence="3">
    <location>
        <begin position="1"/>
        <end position="13"/>
    </location>
</feature>
<feature type="coiled-coil region" evidence="2">
    <location>
        <begin position="113"/>
        <end position="140"/>
    </location>
</feature>
<feature type="compositionally biased region" description="Polar residues" evidence="3">
    <location>
        <begin position="259"/>
        <end position="268"/>
    </location>
</feature>
<feature type="region of interest" description="Disordered" evidence="3">
    <location>
        <begin position="1"/>
        <end position="38"/>
    </location>
</feature>
<gene>
    <name evidence="5" type="primary">RNF212</name>
</gene>
<proteinExistence type="predicted"/>
<dbReference type="GO" id="GO:0007129">
    <property type="term" value="P:homologous chromosome pairing at meiosis"/>
    <property type="evidence" value="ECO:0007669"/>
    <property type="project" value="TreeGrafter"/>
</dbReference>
<evidence type="ECO:0000256" key="2">
    <source>
        <dbReference type="SAM" id="Coils"/>
    </source>
</evidence>
<dbReference type="OrthoDB" id="2535391at2759"/>
<protein>
    <submittedName>
        <fullName evidence="5">Probable E3 SUMO-protein ligase RNF212</fullName>
    </submittedName>
</protein>
<organism evidence="4 5">
    <name type="scientific">Ursus maritimus</name>
    <name type="common">Polar bear</name>
    <name type="synonym">Thalarctos maritimus</name>
    <dbReference type="NCBI Taxonomy" id="29073"/>
    <lineage>
        <taxon>Eukaryota</taxon>
        <taxon>Metazoa</taxon>
        <taxon>Chordata</taxon>
        <taxon>Craniata</taxon>
        <taxon>Vertebrata</taxon>
        <taxon>Euteleostomi</taxon>
        <taxon>Mammalia</taxon>
        <taxon>Eutheria</taxon>
        <taxon>Laurasiatheria</taxon>
        <taxon>Carnivora</taxon>
        <taxon>Caniformia</taxon>
        <taxon>Ursidae</taxon>
        <taxon>Ursus</taxon>
    </lineage>
</organism>
<keyword evidence="4" id="KW-1185">Reference proteome</keyword>
<dbReference type="KEGG" id="umr:103676442"/>
<dbReference type="AlphaFoldDB" id="A0A8M1FG28"/>
<dbReference type="GO" id="GO:0007131">
    <property type="term" value="P:reciprocal meiotic recombination"/>
    <property type="evidence" value="ECO:0007669"/>
    <property type="project" value="InterPro"/>
</dbReference>
<dbReference type="GO" id="GO:0019789">
    <property type="term" value="F:SUMO transferase activity"/>
    <property type="evidence" value="ECO:0007669"/>
    <property type="project" value="InterPro"/>
</dbReference>